<keyword evidence="10" id="KW-0239">DNA-directed DNA polymerase</keyword>
<reference evidence="15 16" key="1">
    <citation type="submission" date="2018-07" db="EMBL/GenBank/DDBJ databases">
        <title>Genome sequencing of oomycete isolates from Chile give support for New Zealand origin for Phytophthora kernoviae and make available the first Nothophytophthora sp. genome.</title>
        <authorList>
            <person name="Studholme D.J."/>
            <person name="Sanfuentes E."/>
            <person name="Panda P."/>
            <person name="Hill R."/>
            <person name="Sambles C."/>
            <person name="Grant M."/>
            <person name="Williams N.M."/>
            <person name="Mcdougal R.L."/>
        </authorList>
    </citation>
    <scope>NUCLEOTIDE SEQUENCE [LARGE SCALE GENOMIC DNA]</scope>
    <source>
        <strain evidence="15">Chile6</strain>
    </source>
</reference>
<dbReference type="InterPro" id="IPR022880">
    <property type="entry name" value="DNApol_IV"/>
</dbReference>
<dbReference type="Gene3D" id="3.40.1170.60">
    <property type="match status" value="1"/>
</dbReference>
<proteinExistence type="inferred from homology"/>
<dbReference type="GO" id="GO:0042276">
    <property type="term" value="P:error-prone translesion synthesis"/>
    <property type="evidence" value="ECO:0007669"/>
    <property type="project" value="TreeGrafter"/>
</dbReference>
<dbReference type="Gene3D" id="1.10.150.810">
    <property type="match status" value="1"/>
</dbReference>
<dbReference type="PANTHER" id="PTHR11076">
    <property type="entry name" value="DNA REPAIR POLYMERASE UMUC / TRANSFERASE FAMILY MEMBER"/>
    <property type="match status" value="1"/>
</dbReference>
<keyword evidence="6" id="KW-0235">DNA replication</keyword>
<evidence type="ECO:0000256" key="1">
    <source>
        <dbReference type="ARBA" id="ARBA00010945"/>
    </source>
</evidence>
<dbReference type="CDD" id="cd17663">
    <property type="entry name" value="PFA-DSP_Oca6"/>
    <property type="match status" value="1"/>
</dbReference>
<dbReference type="PROSITE" id="PS50173">
    <property type="entry name" value="UMUC"/>
    <property type="match status" value="1"/>
</dbReference>
<dbReference type="Pfam" id="PF03162">
    <property type="entry name" value="Y_phosphatase2"/>
    <property type="match status" value="1"/>
</dbReference>
<dbReference type="InterPro" id="IPR029021">
    <property type="entry name" value="Prot-tyrosine_phosphatase-like"/>
</dbReference>
<dbReference type="GO" id="GO:0006260">
    <property type="term" value="P:DNA replication"/>
    <property type="evidence" value="ECO:0007669"/>
    <property type="project" value="UniProtKB-KW"/>
</dbReference>
<evidence type="ECO:0000256" key="5">
    <source>
        <dbReference type="ARBA" id="ARBA00022695"/>
    </source>
</evidence>
<dbReference type="FunFam" id="3.90.190.10:FF:000084">
    <property type="entry name" value="Tyrosine phospatase-like protein"/>
    <property type="match status" value="1"/>
</dbReference>
<evidence type="ECO:0000256" key="7">
    <source>
        <dbReference type="ARBA" id="ARBA00022723"/>
    </source>
</evidence>
<evidence type="ECO:0000256" key="10">
    <source>
        <dbReference type="ARBA" id="ARBA00022932"/>
    </source>
</evidence>
<keyword evidence="5" id="KW-0548">Nucleotidyltransferase</keyword>
<keyword evidence="9" id="KW-0460">Magnesium</keyword>
<dbReference type="GO" id="GO:0006281">
    <property type="term" value="P:DNA repair"/>
    <property type="evidence" value="ECO:0007669"/>
    <property type="project" value="UniProtKB-KW"/>
</dbReference>
<dbReference type="GO" id="GO:0003684">
    <property type="term" value="F:damaged DNA binding"/>
    <property type="evidence" value="ECO:0007669"/>
    <property type="project" value="InterPro"/>
</dbReference>
<name>A0A3F2RET7_9STRA</name>
<dbReference type="GO" id="GO:0046872">
    <property type="term" value="F:metal ion binding"/>
    <property type="evidence" value="ECO:0007669"/>
    <property type="project" value="UniProtKB-KW"/>
</dbReference>
<dbReference type="Gene3D" id="3.30.1490.100">
    <property type="entry name" value="DNA polymerase, Y-family, little finger domain"/>
    <property type="match status" value="1"/>
</dbReference>
<dbReference type="Pfam" id="PF00817">
    <property type="entry name" value="IMS"/>
    <property type="match status" value="1"/>
</dbReference>
<dbReference type="GO" id="GO:0005634">
    <property type="term" value="C:nucleus"/>
    <property type="evidence" value="ECO:0007669"/>
    <property type="project" value="TreeGrafter"/>
</dbReference>
<evidence type="ECO:0000313" key="15">
    <source>
        <dbReference type="EMBL" id="RLN55094.1"/>
    </source>
</evidence>
<dbReference type="GO" id="GO:0003887">
    <property type="term" value="F:DNA-directed DNA polymerase activity"/>
    <property type="evidence" value="ECO:0007669"/>
    <property type="project" value="UniProtKB-KW"/>
</dbReference>
<dbReference type="EMBL" id="MBDO02000459">
    <property type="protein sequence ID" value="RLN55094.1"/>
    <property type="molecule type" value="Genomic_DNA"/>
</dbReference>
<dbReference type="InterPro" id="IPR036775">
    <property type="entry name" value="DNA_pol_Y-fam_lit_finger_sf"/>
</dbReference>
<keyword evidence="8" id="KW-0227">DNA damage</keyword>
<dbReference type="FunFam" id="3.30.1490.100:FF:000004">
    <property type="entry name" value="DNA polymerase IV"/>
    <property type="match status" value="1"/>
</dbReference>
<evidence type="ECO:0000259" key="14">
    <source>
        <dbReference type="PROSITE" id="PS50173"/>
    </source>
</evidence>
<evidence type="ECO:0000256" key="3">
    <source>
        <dbReference type="ARBA" id="ARBA00016178"/>
    </source>
</evidence>
<organism evidence="15 16">
    <name type="scientific">Phytophthora kernoviae</name>
    <dbReference type="NCBI Taxonomy" id="325452"/>
    <lineage>
        <taxon>Eukaryota</taxon>
        <taxon>Sar</taxon>
        <taxon>Stramenopiles</taxon>
        <taxon>Oomycota</taxon>
        <taxon>Peronosporomycetes</taxon>
        <taxon>Peronosporales</taxon>
        <taxon>Peronosporaceae</taxon>
        <taxon>Phytophthora</taxon>
    </lineage>
</organism>
<evidence type="ECO:0000256" key="6">
    <source>
        <dbReference type="ARBA" id="ARBA00022705"/>
    </source>
</evidence>
<dbReference type="SUPFAM" id="SSF56672">
    <property type="entry name" value="DNA/RNA polymerases"/>
    <property type="match status" value="1"/>
</dbReference>
<dbReference type="SUPFAM" id="SSF52799">
    <property type="entry name" value="(Phosphotyrosine protein) phosphatases II"/>
    <property type="match status" value="1"/>
</dbReference>
<evidence type="ECO:0000256" key="11">
    <source>
        <dbReference type="ARBA" id="ARBA00023204"/>
    </source>
</evidence>
<evidence type="ECO:0000256" key="12">
    <source>
        <dbReference type="ARBA" id="ARBA00049244"/>
    </source>
</evidence>
<comment type="caution">
    <text evidence="15">The sequence shown here is derived from an EMBL/GenBank/DDBJ whole genome shotgun (WGS) entry which is preliminary data.</text>
</comment>
<evidence type="ECO:0000256" key="8">
    <source>
        <dbReference type="ARBA" id="ARBA00022763"/>
    </source>
</evidence>
<evidence type="ECO:0000256" key="9">
    <source>
        <dbReference type="ARBA" id="ARBA00022842"/>
    </source>
</evidence>
<dbReference type="InterPro" id="IPR004861">
    <property type="entry name" value="Siw14-like"/>
</dbReference>
<gene>
    <name evidence="15" type="ORF">BBP00_00008647</name>
</gene>
<feature type="region of interest" description="Disordered" evidence="13">
    <location>
        <begin position="922"/>
        <end position="948"/>
    </location>
</feature>
<keyword evidence="7" id="KW-0479">Metal-binding</keyword>
<dbReference type="Pfam" id="PF11798">
    <property type="entry name" value="IMS_HHH"/>
    <property type="match status" value="1"/>
</dbReference>
<dbReference type="EC" id="2.7.7.7" evidence="2"/>
<comment type="catalytic activity">
    <reaction evidence="12">
        <text>DNA(n) + a 2'-deoxyribonucleoside 5'-triphosphate = DNA(n+1) + diphosphate</text>
        <dbReference type="Rhea" id="RHEA:22508"/>
        <dbReference type="Rhea" id="RHEA-COMP:17339"/>
        <dbReference type="Rhea" id="RHEA-COMP:17340"/>
        <dbReference type="ChEBI" id="CHEBI:33019"/>
        <dbReference type="ChEBI" id="CHEBI:61560"/>
        <dbReference type="ChEBI" id="CHEBI:173112"/>
        <dbReference type="EC" id="2.7.7.7"/>
    </reaction>
</comment>
<dbReference type="Pfam" id="PF11799">
    <property type="entry name" value="IMS_C"/>
    <property type="match status" value="1"/>
</dbReference>
<dbReference type="InterPro" id="IPR001126">
    <property type="entry name" value="UmuC"/>
</dbReference>
<dbReference type="InterPro" id="IPR017961">
    <property type="entry name" value="DNA_pol_Y-fam_little_finger"/>
</dbReference>
<dbReference type="CDD" id="cd03586">
    <property type="entry name" value="PolY_Pol_IV_kappa"/>
    <property type="match status" value="1"/>
</dbReference>
<dbReference type="FunFam" id="1.10.150.810:FF:000003">
    <property type="entry name" value="DNA polymerase kappa subunit"/>
    <property type="match status" value="1"/>
</dbReference>
<sequence>MNATAPALIPPFRFSTVQQGLYRGSYPTLKNFRFLRRLGLKTVVSVIPEPPTSDLADFCGNEKITLHHFYAEKFTSDNVTVSPATAAQILEIVVQQCNLPLYIHCLDGANVTGIVVMVLRKLQNWTKLATVSEFCRFTRDHGVEKDESEYLAVFSEEIVVTADAPQWLWNGVRVTKHPTMIVHQPDLELAAANSLDAAGNPNNGAPNLKWETEVEKTEAILRQFEKASRNRIGDAVEGSEEVETIIEEALQDLPLTRSLEALDLAGTLFRSGGAFESREELHLPIDMSSTMPHNDADANSNAATTGEEHLTETEAEAAAAATATSAMFVFTADKAGMKDVDKQHVQEVVHKMSKDSNFYQKSLRDNEKVEQRVTAMREKLATLTPTQQLRLQQEADARVVQLEASRDLSHTVVVVDMDMFYAAVEMRDNPKLRDIPLAVGGLNMISTTNYAARKHGVRAAMPGFIGKELCPELHFVPVDMPKYQRVATEIRAVFAEYDPDFEAFSVDEACLDLTEFVAKNWHQYAADAGLSMEDESKDSGEEEDSGLVETLTTARREAIASAIVREIRQKIFDCTQLTASAGIAVNVMLAKICSDMNKPNGQYTLSFTRESVLEFIRDLPVRKICGVGKVTEKVLNEALDVHTGGDLFAQREKIFHVFTEKTAVWLLQTSLAARERRERTERKSFSRERTFRSLNDPQQLETKCKEICIMLAKDLEKADKAAKNVAFVYKNTDFARSSRSVSFASAVFTADDLYANAVELLRRELPLTLRLMGVRASSLVSRRHGTSTLTNVVQDLNCADSKKRQLVIKKFAEHIPETPAVMSSKPVDSDEERNGISATSPTVGIGKGVIQHKSAMKTFLATGESDSDTNQKQQDQFSPCPICKTILNAGNNLAVNAHMDACVLGTKPPSALLSSPVRRLHRKKPKNSGRISHAFTISQDSESKSHVDAKPCPICGKLLNARNNMEVNAHMDACVVRDRPSQRTSDNSNKKRKHENSIDVFFRKNYND</sequence>
<dbReference type="InterPro" id="IPR043502">
    <property type="entry name" value="DNA/RNA_pol_sf"/>
</dbReference>
<protein>
    <recommendedName>
        <fullName evidence="3">DNA polymerase kappa</fullName>
        <ecNumber evidence="2">2.7.7.7</ecNumber>
    </recommendedName>
</protein>
<dbReference type="Gene3D" id="1.10.150.20">
    <property type="entry name" value="5' to 3' exonuclease, C-terminal subdomain"/>
    <property type="match status" value="1"/>
</dbReference>
<evidence type="ECO:0000256" key="2">
    <source>
        <dbReference type="ARBA" id="ARBA00012417"/>
    </source>
</evidence>
<feature type="region of interest" description="Disordered" evidence="13">
    <location>
        <begin position="978"/>
        <end position="998"/>
    </location>
</feature>
<keyword evidence="4" id="KW-0808">Transferase</keyword>
<dbReference type="InterPro" id="IPR043128">
    <property type="entry name" value="Rev_trsase/Diguanyl_cyclase"/>
</dbReference>
<feature type="domain" description="UmuC" evidence="14">
    <location>
        <begin position="412"/>
        <end position="628"/>
    </location>
</feature>
<dbReference type="Gene3D" id="3.90.190.10">
    <property type="entry name" value="Protein tyrosine phosphatase superfamily"/>
    <property type="match status" value="1"/>
</dbReference>
<evidence type="ECO:0000256" key="4">
    <source>
        <dbReference type="ARBA" id="ARBA00022679"/>
    </source>
</evidence>
<dbReference type="InterPro" id="IPR024728">
    <property type="entry name" value="PolY_HhH_motif"/>
</dbReference>
<evidence type="ECO:0000256" key="13">
    <source>
        <dbReference type="SAM" id="MobiDB-lite"/>
    </source>
</evidence>
<dbReference type="Proteomes" id="UP000277300">
    <property type="component" value="Unassembled WGS sequence"/>
</dbReference>
<keyword evidence="11" id="KW-0234">DNA repair</keyword>
<dbReference type="InterPro" id="IPR050116">
    <property type="entry name" value="DNA_polymerase-Y"/>
</dbReference>
<dbReference type="OrthoDB" id="1747274at2759"/>
<dbReference type="Gene3D" id="3.30.70.270">
    <property type="match status" value="1"/>
</dbReference>
<dbReference type="PANTHER" id="PTHR11076:SF33">
    <property type="entry name" value="DNA POLYMERASE KAPPA"/>
    <property type="match status" value="1"/>
</dbReference>
<comment type="similarity">
    <text evidence="1">Belongs to the DNA polymerase type-Y family.</text>
</comment>
<dbReference type="AlphaFoldDB" id="A0A3F2RET7"/>
<feature type="region of interest" description="Disordered" evidence="13">
    <location>
        <begin position="821"/>
        <end position="843"/>
    </location>
</feature>
<dbReference type="SUPFAM" id="SSF100879">
    <property type="entry name" value="Lesion bypass DNA polymerase (Y-family), little finger domain"/>
    <property type="match status" value="1"/>
</dbReference>
<accession>A0A3F2RET7</accession>
<evidence type="ECO:0000313" key="16">
    <source>
        <dbReference type="Proteomes" id="UP000277300"/>
    </source>
</evidence>